<evidence type="ECO:0000313" key="3">
    <source>
        <dbReference type="Proteomes" id="UP000305887"/>
    </source>
</evidence>
<organism evidence="2 3">
    <name type="scientific">Rubellimicrobium rubrum</name>
    <dbReference type="NCBI Taxonomy" id="2585369"/>
    <lineage>
        <taxon>Bacteria</taxon>
        <taxon>Pseudomonadati</taxon>
        <taxon>Pseudomonadota</taxon>
        <taxon>Alphaproteobacteria</taxon>
        <taxon>Rhodobacterales</taxon>
        <taxon>Roseobacteraceae</taxon>
        <taxon>Rubellimicrobium</taxon>
    </lineage>
</organism>
<accession>A0A5C4MWN7</accession>
<name>A0A5C4MWN7_9RHOB</name>
<feature type="compositionally biased region" description="Basic and acidic residues" evidence="1">
    <location>
        <begin position="43"/>
        <end position="52"/>
    </location>
</feature>
<dbReference type="AlphaFoldDB" id="A0A5C4MWN7"/>
<evidence type="ECO:0000313" key="2">
    <source>
        <dbReference type="EMBL" id="TNC49805.1"/>
    </source>
</evidence>
<dbReference type="InterPro" id="IPR006311">
    <property type="entry name" value="TAT_signal"/>
</dbReference>
<dbReference type="PROSITE" id="PS51318">
    <property type="entry name" value="TAT"/>
    <property type="match status" value="1"/>
</dbReference>
<dbReference type="OrthoDB" id="8420605at2"/>
<evidence type="ECO:0000256" key="1">
    <source>
        <dbReference type="SAM" id="MobiDB-lite"/>
    </source>
</evidence>
<protein>
    <submittedName>
        <fullName evidence="2">Uncharacterized protein</fullName>
    </submittedName>
</protein>
<keyword evidence="3" id="KW-1185">Reference proteome</keyword>
<dbReference type="EMBL" id="VDFU01000009">
    <property type="protein sequence ID" value="TNC49805.1"/>
    <property type="molecule type" value="Genomic_DNA"/>
</dbReference>
<dbReference type="Proteomes" id="UP000305887">
    <property type="component" value="Unassembled WGS sequence"/>
</dbReference>
<proteinExistence type="predicted"/>
<reference evidence="2 3" key="1">
    <citation type="submission" date="2019-06" db="EMBL/GenBank/DDBJ databases">
        <title>YIM 131921 draft genome.</title>
        <authorList>
            <person name="Jiang L."/>
        </authorList>
    </citation>
    <scope>NUCLEOTIDE SEQUENCE [LARGE SCALE GENOMIC DNA]</scope>
    <source>
        <strain evidence="2 3">YIM 131921</strain>
    </source>
</reference>
<sequence>MTPPVLQSRRHALGLLGWTLVLGATPAGLWGAGPAWARDGEDDSGRGNGRDRDDDDRDDGDGQGRGRGRGRGGDDGPDDRDDHGRAGGQGPGAREGSPTSEGGSRDNGQRLRDVTVRYSDGWVERIVSGRYELIDHQSRLVVRRTATADDFTRMIALR</sequence>
<dbReference type="RefSeq" id="WP_139076581.1">
    <property type="nucleotide sequence ID" value="NZ_VDFU01000009.1"/>
</dbReference>
<feature type="region of interest" description="Disordered" evidence="1">
    <location>
        <begin position="28"/>
        <end position="112"/>
    </location>
</feature>
<feature type="compositionally biased region" description="Low complexity" evidence="1">
    <location>
        <begin position="28"/>
        <end position="37"/>
    </location>
</feature>
<feature type="compositionally biased region" description="Basic and acidic residues" evidence="1">
    <location>
        <begin position="103"/>
        <end position="112"/>
    </location>
</feature>
<gene>
    <name evidence="2" type="ORF">FHG66_09830</name>
</gene>
<comment type="caution">
    <text evidence="2">The sequence shown here is derived from an EMBL/GenBank/DDBJ whole genome shotgun (WGS) entry which is preliminary data.</text>
</comment>